<feature type="region of interest" description="Disordered" evidence="1">
    <location>
        <begin position="151"/>
        <end position="186"/>
    </location>
</feature>
<feature type="compositionally biased region" description="Acidic residues" evidence="1">
    <location>
        <begin position="168"/>
        <end position="186"/>
    </location>
</feature>
<evidence type="ECO:0000313" key="3">
    <source>
        <dbReference type="Proteomes" id="UP001338125"/>
    </source>
</evidence>
<gene>
    <name evidence="2" type="ORF">PT974_05695</name>
</gene>
<keyword evidence="3" id="KW-1185">Reference proteome</keyword>
<reference evidence="2 3" key="1">
    <citation type="submission" date="2024-01" db="EMBL/GenBank/DDBJ databases">
        <title>Complete genome of Cladobotryum mycophilum ATHUM6906.</title>
        <authorList>
            <person name="Christinaki A.C."/>
            <person name="Myridakis A.I."/>
            <person name="Kouvelis V.N."/>
        </authorList>
    </citation>
    <scope>NUCLEOTIDE SEQUENCE [LARGE SCALE GENOMIC DNA]</scope>
    <source>
        <strain evidence="2 3">ATHUM6906</strain>
    </source>
</reference>
<name>A0ABR0SJF8_9HYPO</name>
<dbReference type="Proteomes" id="UP001338125">
    <property type="component" value="Unassembled WGS sequence"/>
</dbReference>
<comment type="caution">
    <text evidence="2">The sequence shown here is derived from an EMBL/GenBank/DDBJ whole genome shotgun (WGS) entry which is preliminary data.</text>
</comment>
<evidence type="ECO:0008006" key="4">
    <source>
        <dbReference type="Google" id="ProtNLM"/>
    </source>
</evidence>
<organism evidence="2 3">
    <name type="scientific">Cladobotryum mycophilum</name>
    <dbReference type="NCBI Taxonomy" id="491253"/>
    <lineage>
        <taxon>Eukaryota</taxon>
        <taxon>Fungi</taxon>
        <taxon>Dikarya</taxon>
        <taxon>Ascomycota</taxon>
        <taxon>Pezizomycotina</taxon>
        <taxon>Sordariomycetes</taxon>
        <taxon>Hypocreomycetidae</taxon>
        <taxon>Hypocreales</taxon>
        <taxon>Hypocreaceae</taxon>
        <taxon>Cladobotryum</taxon>
    </lineage>
</organism>
<evidence type="ECO:0000313" key="2">
    <source>
        <dbReference type="EMBL" id="KAK5992294.1"/>
    </source>
</evidence>
<dbReference type="EMBL" id="JAVFKD010000012">
    <property type="protein sequence ID" value="KAK5992294.1"/>
    <property type="molecule type" value="Genomic_DNA"/>
</dbReference>
<dbReference type="InterPro" id="IPR029033">
    <property type="entry name" value="His_PPase_superfam"/>
</dbReference>
<evidence type="ECO:0000256" key="1">
    <source>
        <dbReference type="SAM" id="MobiDB-lite"/>
    </source>
</evidence>
<accession>A0ABR0SJF8</accession>
<proteinExistence type="predicted"/>
<sequence>MVAAKHPSVYLIRHGEKPMDKKDHGLSPKGRKRAECLRSVFNEDSHYDIGYIMVEKKKTRARVRPFETVLPLAKDLGIEIDDSCDQLDAHCVKKAINRYKGPGNILICWEHKGLDKIVKKLGVKGRHHYPLKSYDLIWSIHSPYSKIASMQSENCPGLDRAPHHADEQLEEDELTEEEPLDDELWEGDELLDELQEEL</sequence>
<protein>
    <recommendedName>
        <fullName evidence="4">Phosphoglycerate mutase family protein</fullName>
    </recommendedName>
</protein>
<dbReference type="SUPFAM" id="SSF53254">
    <property type="entry name" value="Phosphoglycerate mutase-like"/>
    <property type="match status" value="1"/>
</dbReference>